<gene>
    <name evidence="3" type="ORF">N8I77_008205</name>
</gene>
<sequence>MSLKQTYVADDVDFGEVWDKMKRVAFKIWSRMTRRIRFVVVLLSFLIITTVVSRDFMQNVALDDYITVPKVSLQYASEQRTPFNESKVALLIENRANPILSPLMLHFISVVPPDWRFRFMGSVESVEHLNKSVAIREQVNLGKLDLTYIPSNMSVSSQEEISRFLTTLWLYETVLAPAEWLLIFQTDSILCANSQLNLNDFLDYDWIGAPWNPGSRFGGNGGLSIRRVSAIVDVLRSQARADFSEAEDVWLTERLGHRPNARMANSTVSLTFSGEMHTGKPTHLSSDKETAQYNSTLEAAEAGELVKGIDDWREGFYEPMGYHTGGGGSYLHSQIWGSPRLRKHIWDYCPEVKMTIAMDAAKYVPGSCGAYWKRDVLGNDYSMDPTGSLEADLGYGTEIIDGEEYPLLPDGLVPF</sequence>
<keyword evidence="1" id="KW-0472">Membrane</keyword>
<reference evidence="3" key="1">
    <citation type="submission" date="2023-06" db="EMBL/GenBank/DDBJ databases">
        <authorList>
            <person name="Noh H."/>
        </authorList>
    </citation>
    <scope>NUCLEOTIDE SEQUENCE</scope>
    <source>
        <strain evidence="3">DUCC20226</strain>
    </source>
</reference>
<proteinExistence type="predicted"/>
<keyword evidence="1" id="KW-0812">Transmembrane</keyword>
<comment type="caution">
    <text evidence="3">The sequence shown here is derived from an EMBL/GenBank/DDBJ whole genome shotgun (WGS) entry which is preliminary data.</text>
</comment>
<accession>A0AAD9SFZ0</accession>
<keyword evidence="1" id="KW-1133">Transmembrane helix</keyword>
<evidence type="ECO:0000313" key="4">
    <source>
        <dbReference type="Proteomes" id="UP001265746"/>
    </source>
</evidence>
<evidence type="ECO:0000256" key="1">
    <source>
        <dbReference type="SAM" id="Phobius"/>
    </source>
</evidence>
<dbReference type="Pfam" id="PF18922">
    <property type="entry name" value="DUF5672"/>
    <property type="match status" value="1"/>
</dbReference>
<dbReference type="AlphaFoldDB" id="A0AAD9SFZ0"/>
<protein>
    <recommendedName>
        <fullName evidence="2">DUF5672 domain-containing protein</fullName>
    </recommendedName>
</protein>
<dbReference type="InterPro" id="IPR043729">
    <property type="entry name" value="DUF5672"/>
</dbReference>
<feature type="transmembrane region" description="Helical" evidence="1">
    <location>
        <begin position="36"/>
        <end position="53"/>
    </location>
</feature>
<name>A0AAD9SFZ0_PHOAM</name>
<keyword evidence="4" id="KW-1185">Reference proteome</keyword>
<feature type="domain" description="DUF5672" evidence="2">
    <location>
        <begin position="144"/>
        <end position="285"/>
    </location>
</feature>
<evidence type="ECO:0000259" key="2">
    <source>
        <dbReference type="Pfam" id="PF18922"/>
    </source>
</evidence>
<dbReference type="EMBL" id="JAUJFL010000004">
    <property type="protein sequence ID" value="KAK2605366.1"/>
    <property type="molecule type" value="Genomic_DNA"/>
</dbReference>
<dbReference type="Proteomes" id="UP001265746">
    <property type="component" value="Unassembled WGS sequence"/>
</dbReference>
<evidence type="ECO:0000313" key="3">
    <source>
        <dbReference type="EMBL" id="KAK2605366.1"/>
    </source>
</evidence>
<organism evidence="3 4">
    <name type="scientific">Phomopsis amygdali</name>
    <name type="common">Fusicoccum amygdali</name>
    <dbReference type="NCBI Taxonomy" id="1214568"/>
    <lineage>
        <taxon>Eukaryota</taxon>
        <taxon>Fungi</taxon>
        <taxon>Dikarya</taxon>
        <taxon>Ascomycota</taxon>
        <taxon>Pezizomycotina</taxon>
        <taxon>Sordariomycetes</taxon>
        <taxon>Sordariomycetidae</taxon>
        <taxon>Diaporthales</taxon>
        <taxon>Diaporthaceae</taxon>
        <taxon>Diaporthe</taxon>
    </lineage>
</organism>